<comment type="caution">
    <text evidence="2">The sequence shown here is derived from an EMBL/GenBank/DDBJ whole genome shotgun (WGS) entry which is preliminary data.</text>
</comment>
<proteinExistence type="predicted"/>
<sequence length="87" mass="9734">MLALAWMTGYLVQERRKHAETVRVQTAVQALTAEWLRIARELHDMVAYSIGIIAIQAGMGRRVIERSCRPVCATRCGPFRHAAEGAI</sequence>
<dbReference type="Proteomes" id="UP001600424">
    <property type="component" value="Unassembled WGS sequence"/>
</dbReference>
<accession>A0ABW6J3E9</accession>
<protein>
    <submittedName>
        <fullName evidence="2">Histidine kinase</fullName>
    </submittedName>
</protein>
<dbReference type="EMBL" id="JBHTRV010000025">
    <property type="protein sequence ID" value="MFE5983530.1"/>
    <property type="molecule type" value="Genomic_DNA"/>
</dbReference>
<gene>
    <name evidence="2" type="ORF">ACFQ63_27990</name>
</gene>
<evidence type="ECO:0000313" key="2">
    <source>
        <dbReference type="EMBL" id="MFE5983530.1"/>
    </source>
</evidence>
<name>A0ABW6J3E9_STRWE</name>
<evidence type="ECO:0000313" key="3">
    <source>
        <dbReference type="Proteomes" id="UP001600424"/>
    </source>
</evidence>
<keyword evidence="2" id="KW-0808">Transferase</keyword>
<feature type="domain" description="Signal transduction histidine kinase subgroup 3 dimerisation and phosphoacceptor" evidence="1">
    <location>
        <begin position="36"/>
        <end position="69"/>
    </location>
</feature>
<dbReference type="Gene3D" id="1.20.5.1930">
    <property type="match status" value="1"/>
</dbReference>
<keyword evidence="2" id="KW-0418">Kinase</keyword>
<dbReference type="Pfam" id="PF07730">
    <property type="entry name" value="HisKA_3"/>
    <property type="match status" value="1"/>
</dbReference>
<dbReference type="InterPro" id="IPR011712">
    <property type="entry name" value="Sig_transdc_His_kin_sub3_dim/P"/>
</dbReference>
<keyword evidence="3" id="KW-1185">Reference proteome</keyword>
<evidence type="ECO:0000259" key="1">
    <source>
        <dbReference type="Pfam" id="PF07730"/>
    </source>
</evidence>
<dbReference type="RefSeq" id="WP_386250628.1">
    <property type="nucleotide sequence ID" value="NZ_JBHTRV010000025.1"/>
</dbReference>
<dbReference type="GO" id="GO:0016301">
    <property type="term" value="F:kinase activity"/>
    <property type="evidence" value="ECO:0007669"/>
    <property type="project" value="UniProtKB-KW"/>
</dbReference>
<organism evidence="2 3">
    <name type="scientific">Streptomyces wedmorensis</name>
    <dbReference type="NCBI Taxonomy" id="43759"/>
    <lineage>
        <taxon>Bacteria</taxon>
        <taxon>Bacillati</taxon>
        <taxon>Actinomycetota</taxon>
        <taxon>Actinomycetes</taxon>
        <taxon>Kitasatosporales</taxon>
        <taxon>Streptomycetaceae</taxon>
        <taxon>Streptomyces</taxon>
    </lineage>
</organism>
<reference evidence="2 3" key="1">
    <citation type="submission" date="2024-09" db="EMBL/GenBank/DDBJ databases">
        <title>The Natural Products Discovery Center: Release of the First 8490 Sequenced Strains for Exploring Actinobacteria Biosynthetic Diversity.</title>
        <authorList>
            <person name="Kalkreuter E."/>
            <person name="Kautsar S.A."/>
            <person name="Yang D."/>
            <person name="Bader C.D."/>
            <person name="Teijaro C.N."/>
            <person name="Fluegel L."/>
            <person name="Davis C.M."/>
            <person name="Simpson J.R."/>
            <person name="Lauterbach L."/>
            <person name="Steele A.D."/>
            <person name="Gui C."/>
            <person name="Meng S."/>
            <person name="Li G."/>
            <person name="Viehrig K."/>
            <person name="Ye F."/>
            <person name="Su P."/>
            <person name="Kiefer A.F."/>
            <person name="Nichols A."/>
            <person name="Cepeda A.J."/>
            <person name="Yan W."/>
            <person name="Fan B."/>
            <person name="Jiang Y."/>
            <person name="Adhikari A."/>
            <person name="Zheng C.-J."/>
            <person name="Schuster L."/>
            <person name="Cowan T.M."/>
            <person name="Smanski M.J."/>
            <person name="Chevrette M.G."/>
            <person name="De Carvalho L.P.S."/>
            <person name="Shen B."/>
        </authorList>
    </citation>
    <scope>NUCLEOTIDE SEQUENCE [LARGE SCALE GENOMIC DNA]</scope>
    <source>
        <strain evidence="2 3">NPDC056472</strain>
    </source>
</reference>